<organism evidence="3">
    <name type="scientific">Candidatus Methanofastidiosum methylothiophilum</name>
    <dbReference type="NCBI Taxonomy" id="1705564"/>
    <lineage>
        <taxon>Archaea</taxon>
        <taxon>Methanobacteriati</taxon>
        <taxon>Methanobacteriota</taxon>
        <taxon>Stenosarchaea group</taxon>
        <taxon>Candidatus Methanofastidiosia</taxon>
        <taxon>Candidatus Methanofastidiosales</taxon>
        <taxon>Candidatus Methanofastidiosaceae</taxon>
        <taxon>Candidatus Methanofastidiosum</taxon>
    </lineage>
</organism>
<protein>
    <submittedName>
        <fullName evidence="3">Uncharacterized protein</fullName>
    </submittedName>
</protein>
<feature type="transmembrane region" description="Helical" evidence="1">
    <location>
        <begin position="5"/>
        <end position="24"/>
    </location>
</feature>
<comment type="caution">
    <text evidence="3">The sequence shown here is derived from an EMBL/GenBank/DDBJ whole genome shotgun (WGS) entry which is preliminary data.</text>
</comment>
<keyword evidence="1" id="KW-1133">Transmembrane helix</keyword>
<feature type="transmembrane region" description="Helical" evidence="1">
    <location>
        <begin position="30"/>
        <end position="49"/>
    </location>
</feature>
<dbReference type="Proteomes" id="UP000092420">
    <property type="component" value="Unassembled WGS sequence"/>
</dbReference>
<accession>A0A150JFZ2</accession>
<dbReference type="EMBL" id="LNJE01000014">
    <property type="protein sequence ID" value="KYC57029.1"/>
    <property type="molecule type" value="Genomic_DNA"/>
</dbReference>
<evidence type="ECO:0000313" key="4">
    <source>
        <dbReference type="Proteomes" id="UP000092420"/>
    </source>
</evidence>
<proteinExistence type="predicted"/>
<sequence length="73" mass="8344">MKNFMIPYVIAGALIYIQGIRVYFEGDFVGMIIYTSIAWFLFLMAFFSFKKNRKKPKLTDAAGEPFVNGGDFS</sequence>
<name>A0A150JIE3_9EURY</name>
<accession>A0A150JBS0</accession>
<keyword evidence="1" id="KW-0472">Membrane</keyword>
<dbReference type="AlphaFoldDB" id="A0A150JIE3"/>
<evidence type="ECO:0000313" key="3">
    <source>
        <dbReference type="EMBL" id="KYC57029.1"/>
    </source>
</evidence>
<accession>A0A150JIE3</accession>
<reference evidence="3 4" key="1">
    <citation type="journal article" date="2016" name="ISME J.">
        <title>Chasing the elusive Euryarchaeota class WSA2: genomes reveal a uniquely fastidious methyl-reducing methanogen.</title>
        <authorList>
            <person name="Nobu M.K."/>
            <person name="Narihiro T."/>
            <person name="Kuroda K."/>
            <person name="Mei R."/>
            <person name="Liu W.T."/>
        </authorList>
    </citation>
    <scope>NUCLEOTIDE SEQUENCE [LARGE SCALE GENOMIC DNA]</scope>
    <source>
        <strain evidence="2">ADurb1013_Bin02101</strain>
        <strain evidence="3">ADurb1213_Bin02801</strain>
    </source>
</reference>
<dbReference type="EMBL" id="LNJB01000009">
    <property type="protein sequence ID" value="KYC54673.1"/>
    <property type="molecule type" value="Genomic_DNA"/>
</dbReference>
<keyword evidence="1" id="KW-0812">Transmembrane</keyword>
<evidence type="ECO:0000313" key="2">
    <source>
        <dbReference type="EMBL" id="KYC54673.1"/>
    </source>
</evidence>
<evidence type="ECO:0000256" key="1">
    <source>
        <dbReference type="SAM" id="Phobius"/>
    </source>
</evidence>
<gene>
    <name evidence="2" type="ORF">AN188_00837</name>
    <name evidence="3" type="ORF">APG09_01177</name>
</gene>